<comment type="caution">
    <text evidence="2">The sequence shown here is derived from an EMBL/GenBank/DDBJ whole genome shotgun (WGS) entry which is preliminary data.</text>
</comment>
<dbReference type="Gramene" id="Psat07G0090500-T1">
    <property type="protein sequence ID" value="KAI5383722.1"/>
    <property type="gene ID" value="KIW84_070905"/>
</dbReference>
<proteinExistence type="predicted"/>
<dbReference type="Gene3D" id="3.40.50.300">
    <property type="entry name" value="P-loop containing nucleotide triphosphate hydrolases"/>
    <property type="match status" value="1"/>
</dbReference>
<organism evidence="2 3">
    <name type="scientific">Pisum sativum</name>
    <name type="common">Garden pea</name>
    <name type="synonym">Lathyrus oleraceus</name>
    <dbReference type="NCBI Taxonomy" id="3888"/>
    <lineage>
        <taxon>Eukaryota</taxon>
        <taxon>Viridiplantae</taxon>
        <taxon>Streptophyta</taxon>
        <taxon>Embryophyta</taxon>
        <taxon>Tracheophyta</taxon>
        <taxon>Spermatophyta</taxon>
        <taxon>Magnoliopsida</taxon>
        <taxon>eudicotyledons</taxon>
        <taxon>Gunneridae</taxon>
        <taxon>Pentapetalae</taxon>
        <taxon>rosids</taxon>
        <taxon>fabids</taxon>
        <taxon>Fabales</taxon>
        <taxon>Fabaceae</taxon>
        <taxon>Papilionoideae</taxon>
        <taxon>50 kb inversion clade</taxon>
        <taxon>NPAAA clade</taxon>
        <taxon>Hologalegina</taxon>
        <taxon>IRL clade</taxon>
        <taxon>Fabeae</taxon>
        <taxon>Lathyrus</taxon>
    </lineage>
</organism>
<dbReference type="GO" id="GO:0005778">
    <property type="term" value="C:peroxisomal membrane"/>
    <property type="evidence" value="ECO:0007669"/>
    <property type="project" value="TreeGrafter"/>
</dbReference>
<dbReference type="GO" id="GO:0016887">
    <property type="term" value="F:ATP hydrolysis activity"/>
    <property type="evidence" value="ECO:0007669"/>
    <property type="project" value="TreeGrafter"/>
</dbReference>
<dbReference type="InterPro" id="IPR050168">
    <property type="entry name" value="AAA_ATPase_domain"/>
</dbReference>
<keyword evidence="3" id="KW-1185">Reference proteome</keyword>
<dbReference type="PANTHER" id="PTHR23077">
    <property type="entry name" value="AAA-FAMILY ATPASE"/>
    <property type="match status" value="1"/>
</dbReference>
<name>A0A9D4ZSI4_PEA</name>
<dbReference type="PANTHER" id="PTHR23077:SF9">
    <property type="entry name" value="PEROXISOMAL ATPASE PEX6"/>
    <property type="match status" value="1"/>
</dbReference>
<gene>
    <name evidence="2" type="ORF">KIW84_070905</name>
</gene>
<dbReference type="Proteomes" id="UP001058974">
    <property type="component" value="Chromosome 7"/>
</dbReference>
<dbReference type="GO" id="GO:0016558">
    <property type="term" value="P:protein import into peroxisome matrix"/>
    <property type="evidence" value="ECO:0007669"/>
    <property type="project" value="TreeGrafter"/>
</dbReference>
<dbReference type="EMBL" id="JAMSHJ010000007">
    <property type="protein sequence ID" value="KAI5383722.1"/>
    <property type="molecule type" value="Genomic_DNA"/>
</dbReference>
<evidence type="ECO:0000313" key="2">
    <source>
        <dbReference type="EMBL" id="KAI5383722.1"/>
    </source>
</evidence>
<accession>A0A9D4ZSI4</accession>
<feature type="region of interest" description="Disordered" evidence="1">
    <location>
        <begin position="165"/>
        <end position="193"/>
    </location>
</feature>
<dbReference type="AlphaFoldDB" id="A0A9D4ZSI4"/>
<protein>
    <submittedName>
        <fullName evidence="2">Uncharacterized protein</fullName>
    </submittedName>
</protein>
<dbReference type="SUPFAM" id="SSF52540">
    <property type="entry name" value="P-loop containing nucleoside triphosphate hydrolases"/>
    <property type="match status" value="1"/>
</dbReference>
<reference evidence="2 3" key="1">
    <citation type="journal article" date="2022" name="Nat. Genet.">
        <title>Improved pea reference genome and pan-genome highlight genomic features and evolutionary characteristics.</title>
        <authorList>
            <person name="Yang T."/>
            <person name="Liu R."/>
            <person name="Luo Y."/>
            <person name="Hu S."/>
            <person name="Wang D."/>
            <person name="Wang C."/>
            <person name="Pandey M.K."/>
            <person name="Ge S."/>
            <person name="Xu Q."/>
            <person name="Li N."/>
            <person name="Li G."/>
            <person name="Huang Y."/>
            <person name="Saxena R.K."/>
            <person name="Ji Y."/>
            <person name="Li M."/>
            <person name="Yan X."/>
            <person name="He Y."/>
            <person name="Liu Y."/>
            <person name="Wang X."/>
            <person name="Xiang C."/>
            <person name="Varshney R.K."/>
            <person name="Ding H."/>
            <person name="Gao S."/>
            <person name="Zong X."/>
        </authorList>
    </citation>
    <scope>NUCLEOTIDE SEQUENCE [LARGE SCALE GENOMIC DNA]</scope>
    <source>
        <strain evidence="2 3">cv. Zhongwan 6</strain>
    </source>
</reference>
<evidence type="ECO:0000256" key="1">
    <source>
        <dbReference type="SAM" id="MobiDB-lite"/>
    </source>
</evidence>
<dbReference type="GO" id="GO:0005829">
    <property type="term" value="C:cytosol"/>
    <property type="evidence" value="ECO:0007669"/>
    <property type="project" value="TreeGrafter"/>
</dbReference>
<evidence type="ECO:0000313" key="3">
    <source>
        <dbReference type="Proteomes" id="UP001058974"/>
    </source>
</evidence>
<dbReference type="InterPro" id="IPR027417">
    <property type="entry name" value="P-loop_NTPase"/>
</dbReference>
<sequence length="219" mass="24212">MGSDRASVALAQAFKTAQRYSPTILILRHFEAFRDSHSPEISPNDQRGNTSEVASVIRKFTESVGEHDDSNSLMKSNGEFVEKNVEKTSGHQVLLIAAADSSEGLPSTIRRYFSHETKMRPLTEEQRAEMLLHSLENIYGLHSNTDLEDAGANLFPSSNVEVDKVEPEGADSSLSSKVTEDNNESEVSALKSRKEDLVNALERSKKRNASALGTQRFQT</sequence>